<accession>A0A8C5HZ99</accession>
<dbReference type="InterPro" id="IPR050654">
    <property type="entry name" value="AChE-related_enzymes"/>
</dbReference>
<sequence length="91" mass="9860">MEDRVTTIFCFLMPLLCKVTIVICFTAPEVHTTLGALRGLTLTVKGIKSGVHAYLGVPFAKPPVGPSLRLRAPQPVEGWTGVRDATKQPLM</sequence>
<dbReference type="GO" id="GO:0003990">
    <property type="term" value="F:acetylcholinesterase activity"/>
    <property type="evidence" value="ECO:0007669"/>
    <property type="project" value="TreeGrafter"/>
</dbReference>
<comment type="similarity">
    <text evidence="1">Belongs to the type-B carboxylesterase/lipase family.</text>
</comment>
<evidence type="ECO:0000313" key="5">
    <source>
        <dbReference type="Ensembl" id="ENSGWIP00000053018.1"/>
    </source>
</evidence>
<organism evidence="5 6">
    <name type="scientific">Gouania willdenowi</name>
    <name type="common">Blunt-snouted clingfish</name>
    <name type="synonym">Lepadogaster willdenowi</name>
    <dbReference type="NCBI Taxonomy" id="441366"/>
    <lineage>
        <taxon>Eukaryota</taxon>
        <taxon>Metazoa</taxon>
        <taxon>Chordata</taxon>
        <taxon>Craniata</taxon>
        <taxon>Vertebrata</taxon>
        <taxon>Euteleostomi</taxon>
        <taxon>Actinopterygii</taxon>
        <taxon>Neopterygii</taxon>
        <taxon>Teleostei</taxon>
        <taxon>Neoteleostei</taxon>
        <taxon>Acanthomorphata</taxon>
        <taxon>Ovalentaria</taxon>
        <taxon>Blenniimorphae</taxon>
        <taxon>Blenniiformes</taxon>
        <taxon>Gobiesocoidei</taxon>
        <taxon>Gobiesocidae</taxon>
        <taxon>Gobiesocinae</taxon>
        <taxon>Gouania</taxon>
    </lineage>
</organism>
<keyword evidence="6" id="KW-1185">Reference proteome</keyword>
<dbReference type="Proteomes" id="UP000694680">
    <property type="component" value="Chromosome 6"/>
</dbReference>
<dbReference type="SUPFAM" id="SSF53474">
    <property type="entry name" value="alpha/beta-Hydrolases"/>
    <property type="match status" value="1"/>
</dbReference>
<dbReference type="InterPro" id="IPR002018">
    <property type="entry name" value="CarbesteraseB"/>
</dbReference>
<keyword evidence="3" id="KW-0378">Hydrolase</keyword>
<dbReference type="GO" id="GO:0019695">
    <property type="term" value="P:choline metabolic process"/>
    <property type="evidence" value="ECO:0007669"/>
    <property type="project" value="TreeGrafter"/>
</dbReference>
<evidence type="ECO:0000313" key="6">
    <source>
        <dbReference type="Proteomes" id="UP000694680"/>
    </source>
</evidence>
<evidence type="ECO:0000256" key="2">
    <source>
        <dbReference type="ARBA" id="ARBA00022487"/>
    </source>
</evidence>
<keyword evidence="2" id="KW-0719">Serine esterase</keyword>
<evidence type="ECO:0000259" key="4">
    <source>
        <dbReference type="Pfam" id="PF00135"/>
    </source>
</evidence>
<dbReference type="PANTHER" id="PTHR43918:SF4">
    <property type="entry name" value="CARBOXYLIC ESTER HYDROLASE"/>
    <property type="match status" value="1"/>
</dbReference>
<dbReference type="GO" id="GO:0005615">
    <property type="term" value="C:extracellular space"/>
    <property type="evidence" value="ECO:0007669"/>
    <property type="project" value="TreeGrafter"/>
</dbReference>
<reference evidence="5" key="3">
    <citation type="submission" date="2025-09" db="UniProtKB">
        <authorList>
            <consortium name="Ensembl"/>
        </authorList>
    </citation>
    <scope>IDENTIFICATION</scope>
</reference>
<evidence type="ECO:0000256" key="1">
    <source>
        <dbReference type="ARBA" id="ARBA00005964"/>
    </source>
</evidence>
<feature type="domain" description="Carboxylesterase type B" evidence="4">
    <location>
        <begin position="27"/>
        <end position="89"/>
    </location>
</feature>
<dbReference type="Gene3D" id="3.40.50.1820">
    <property type="entry name" value="alpha/beta hydrolase"/>
    <property type="match status" value="1"/>
</dbReference>
<reference evidence="5" key="2">
    <citation type="submission" date="2025-08" db="UniProtKB">
        <authorList>
            <consortium name="Ensembl"/>
        </authorList>
    </citation>
    <scope>IDENTIFICATION</scope>
</reference>
<proteinExistence type="inferred from homology"/>
<evidence type="ECO:0000256" key="3">
    <source>
        <dbReference type="ARBA" id="ARBA00022801"/>
    </source>
</evidence>
<protein>
    <recommendedName>
        <fullName evidence="4">Carboxylesterase type B domain-containing protein</fullName>
    </recommendedName>
</protein>
<dbReference type="GO" id="GO:0006581">
    <property type="term" value="P:acetylcholine catabolic process"/>
    <property type="evidence" value="ECO:0007669"/>
    <property type="project" value="TreeGrafter"/>
</dbReference>
<dbReference type="InterPro" id="IPR029058">
    <property type="entry name" value="AB_hydrolase_fold"/>
</dbReference>
<dbReference type="GO" id="GO:0005886">
    <property type="term" value="C:plasma membrane"/>
    <property type="evidence" value="ECO:0007669"/>
    <property type="project" value="TreeGrafter"/>
</dbReference>
<dbReference type="Ensembl" id="ENSGWIT00000057190.1">
    <property type="protein sequence ID" value="ENSGWIP00000053018.1"/>
    <property type="gene ID" value="ENSGWIG00000025531.1"/>
</dbReference>
<dbReference type="AlphaFoldDB" id="A0A8C5HZ99"/>
<dbReference type="Pfam" id="PF00135">
    <property type="entry name" value="COesterase"/>
    <property type="match status" value="1"/>
</dbReference>
<dbReference type="PANTHER" id="PTHR43918">
    <property type="entry name" value="ACETYLCHOLINESTERASE"/>
    <property type="match status" value="1"/>
</dbReference>
<reference evidence="5" key="1">
    <citation type="submission" date="2020-06" db="EMBL/GenBank/DDBJ databases">
        <authorList>
            <consortium name="Wellcome Sanger Institute Data Sharing"/>
        </authorList>
    </citation>
    <scope>NUCLEOTIDE SEQUENCE [LARGE SCALE GENOMIC DNA]</scope>
</reference>
<name>A0A8C5HZ99_GOUWI</name>